<dbReference type="AlphaFoldDB" id="A0A6A5XI47"/>
<dbReference type="Proteomes" id="UP000799778">
    <property type="component" value="Unassembled WGS sequence"/>
</dbReference>
<dbReference type="InterPro" id="IPR036291">
    <property type="entry name" value="NAD(P)-bd_dom_sf"/>
</dbReference>
<gene>
    <name evidence="3" type="ORF">BU24DRAFT_435166</name>
</gene>
<dbReference type="SUPFAM" id="SSF51735">
    <property type="entry name" value="NAD(P)-binding Rossmann-fold domains"/>
    <property type="match status" value="1"/>
</dbReference>
<organism evidence="3 4">
    <name type="scientific">Aaosphaeria arxii CBS 175.79</name>
    <dbReference type="NCBI Taxonomy" id="1450172"/>
    <lineage>
        <taxon>Eukaryota</taxon>
        <taxon>Fungi</taxon>
        <taxon>Dikarya</taxon>
        <taxon>Ascomycota</taxon>
        <taxon>Pezizomycotina</taxon>
        <taxon>Dothideomycetes</taxon>
        <taxon>Pleosporomycetidae</taxon>
        <taxon>Pleosporales</taxon>
        <taxon>Pleosporales incertae sedis</taxon>
        <taxon>Aaosphaeria</taxon>
    </lineage>
</organism>
<dbReference type="Gene3D" id="3.40.50.720">
    <property type="entry name" value="NAD(P)-binding Rossmann-like Domain"/>
    <property type="match status" value="1"/>
</dbReference>
<dbReference type="Pfam" id="PF00106">
    <property type="entry name" value="adh_short"/>
    <property type="match status" value="1"/>
</dbReference>
<evidence type="ECO:0000313" key="4">
    <source>
        <dbReference type="Proteomes" id="UP000799778"/>
    </source>
</evidence>
<protein>
    <submittedName>
        <fullName evidence="3">NAD(P)-binding protein</fullName>
    </submittedName>
</protein>
<comment type="similarity">
    <text evidence="1">Belongs to the short-chain dehydrogenases/reductases (SDR) family.</text>
</comment>
<dbReference type="PANTHER" id="PTHR43115">
    <property type="entry name" value="DEHYDROGENASE/REDUCTASE SDR FAMILY MEMBER 11"/>
    <property type="match status" value="1"/>
</dbReference>
<dbReference type="GO" id="GO:0016491">
    <property type="term" value="F:oxidoreductase activity"/>
    <property type="evidence" value="ECO:0007669"/>
    <property type="project" value="UniProtKB-KW"/>
</dbReference>
<dbReference type="RefSeq" id="XP_033381131.1">
    <property type="nucleotide sequence ID" value="XM_033530070.1"/>
</dbReference>
<dbReference type="GeneID" id="54287467"/>
<dbReference type="OrthoDB" id="1933717at2759"/>
<evidence type="ECO:0000313" key="3">
    <source>
        <dbReference type="EMBL" id="KAF2012792.1"/>
    </source>
</evidence>
<evidence type="ECO:0000256" key="2">
    <source>
        <dbReference type="ARBA" id="ARBA00023002"/>
    </source>
</evidence>
<dbReference type="InterPro" id="IPR002347">
    <property type="entry name" value="SDR_fam"/>
</dbReference>
<reference evidence="3" key="1">
    <citation type="journal article" date="2020" name="Stud. Mycol.">
        <title>101 Dothideomycetes genomes: a test case for predicting lifestyles and emergence of pathogens.</title>
        <authorList>
            <person name="Haridas S."/>
            <person name="Albert R."/>
            <person name="Binder M."/>
            <person name="Bloem J."/>
            <person name="Labutti K."/>
            <person name="Salamov A."/>
            <person name="Andreopoulos B."/>
            <person name="Baker S."/>
            <person name="Barry K."/>
            <person name="Bills G."/>
            <person name="Bluhm B."/>
            <person name="Cannon C."/>
            <person name="Castanera R."/>
            <person name="Culley D."/>
            <person name="Daum C."/>
            <person name="Ezra D."/>
            <person name="Gonzalez J."/>
            <person name="Henrissat B."/>
            <person name="Kuo A."/>
            <person name="Liang C."/>
            <person name="Lipzen A."/>
            <person name="Lutzoni F."/>
            <person name="Magnuson J."/>
            <person name="Mondo S."/>
            <person name="Nolan M."/>
            <person name="Ohm R."/>
            <person name="Pangilinan J."/>
            <person name="Park H.-J."/>
            <person name="Ramirez L."/>
            <person name="Alfaro M."/>
            <person name="Sun H."/>
            <person name="Tritt A."/>
            <person name="Yoshinaga Y."/>
            <person name="Zwiers L.-H."/>
            <person name="Turgeon B."/>
            <person name="Goodwin S."/>
            <person name="Spatafora J."/>
            <person name="Crous P."/>
            <person name="Grigoriev I."/>
        </authorList>
    </citation>
    <scope>NUCLEOTIDE SEQUENCE</scope>
    <source>
        <strain evidence="3">CBS 175.79</strain>
    </source>
</reference>
<evidence type="ECO:0000256" key="1">
    <source>
        <dbReference type="ARBA" id="ARBA00006484"/>
    </source>
</evidence>
<keyword evidence="2" id="KW-0560">Oxidoreductase</keyword>
<accession>A0A6A5XI47</accession>
<keyword evidence="4" id="KW-1185">Reference proteome</keyword>
<proteinExistence type="inferred from homology"/>
<sequence>MPDRVLDVVLADRFTPTSRTKPTHITDPANNKFTTPLNVCVIGATRGIGASIAHAYAQAGASTLILVGRSSSSRELLSVEKHAQELHPSIRTATYFCDLTSSKDVEELAKRVREDIGKLDILVLNSGISGPVVLKVEDGDPQDFQDVFNVNVQGTYLVAHYFIPILKESDGAKTFIVVGSFAACIIKGHIANTAYCLSKFAQSRLVEFIAEQSGKDGILAVSVHPGAVATDLANATTPDSFRPYLTDDVSLCGAFCVWLCQEKRMWLNGRLISATWDVSELLEKKKDIEEGDLLKWGYRTVNHIDN</sequence>
<dbReference type="PRINTS" id="PR00081">
    <property type="entry name" value="GDHRDH"/>
</dbReference>
<name>A0A6A5XI47_9PLEO</name>
<dbReference type="PANTHER" id="PTHR43115:SF4">
    <property type="entry name" value="DEHYDROGENASE_REDUCTASE SDR FAMILY MEMBER 11"/>
    <property type="match status" value="1"/>
</dbReference>
<dbReference type="CDD" id="cd05233">
    <property type="entry name" value="SDR_c"/>
    <property type="match status" value="1"/>
</dbReference>
<dbReference type="EMBL" id="ML978072">
    <property type="protein sequence ID" value="KAF2012792.1"/>
    <property type="molecule type" value="Genomic_DNA"/>
</dbReference>